<feature type="region of interest" description="Disordered" evidence="1">
    <location>
        <begin position="62"/>
        <end position="108"/>
    </location>
</feature>
<dbReference type="Proteomes" id="UP000199727">
    <property type="component" value="Unassembled WGS sequence"/>
</dbReference>
<gene>
    <name evidence="2" type="ORF">C361_01000</name>
</gene>
<feature type="region of interest" description="Disordered" evidence="1">
    <location>
        <begin position="1"/>
        <end position="20"/>
    </location>
</feature>
<protein>
    <submittedName>
        <fullName evidence="2">Clampless protein 1</fullName>
    </submittedName>
</protein>
<dbReference type="AlphaFoldDB" id="A0A854QL93"/>
<comment type="caution">
    <text evidence="2">The sequence shown here is derived from an EMBL/GenBank/DDBJ whole genome shotgun (WGS) entry which is preliminary data.</text>
</comment>
<dbReference type="OrthoDB" id="2570975at2759"/>
<sequence length="475" mass="52515">MATYLDPRVSSNKENSPPSSIALNDIDAISLSLRTSLSGVTPPPKKKIVALGLGRAPKFTYRRHSNKPYNRSTSITRAKKAAVKSKSVRPKAAIKKSKTRPPPLKLVQGPDVESAKLARLERLRRAVWHPPAPVPGQVKVPLKLPYPRFPSFEYIDNEYLKEIPVQYIFDRMFPLLPSFATITLAYRPYASIPHPDPKVLPRTTLAFAIPEVVDGSKPHWAAKARGREPDLALAVICKPVEESRGNMIVAVNSLVFATQCAYWPRLLTTSLPIPTPKRPTPSTSAASTSLPAIVETEENVSDASFSSSSSWSDSDSEVEFVDLPRLPKPIKDDKGFIHLPLVPLPIPSPSTFPIIHRHLHHPSRALLPDLLGLPEHYITRSQVLDAISGLSVQQLMDKLTILQGVWQNLCRLGIGLPGTWKQLGEAWACVVGVIVGQSLLIAGQEVTEVQRTGRKTAAEDVAWEWVRREKVKEQQ</sequence>
<evidence type="ECO:0000256" key="1">
    <source>
        <dbReference type="SAM" id="MobiDB-lite"/>
    </source>
</evidence>
<name>A0A854QL93_CRYNE</name>
<reference evidence="2 3" key="1">
    <citation type="submission" date="2017-06" db="EMBL/GenBank/DDBJ databases">
        <title>Global population genomics of the pathogenic fungus Cryptococcus neoformans var. grubii.</title>
        <authorList>
            <person name="Cuomo C."/>
            <person name="Litvintseva A."/>
            <person name="Chen Y."/>
            <person name="Young S."/>
            <person name="Zeng Q."/>
            <person name="Chapman S."/>
            <person name="Gujja S."/>
            <person name="Saif S."/>
            <person name="Birren B."/>
        </authorList>
    </citation>
    <scope>NUCLEOTIDE SEQUENCE [LARGE SCALE GENOMIC DNA]</scope>
    <source>
        <strain evidence="2 3">Tu259-1</strain>
    </source>
</reference>
<dbReference type="EMBL" id="AMKT01000018">
    <property type="protein sequence ID" value="OXG27729.1"/>
    <property type="molecule type" value="Genomic_DNA"/>
</dbReference>
<accession>A0A854QL93</accession>
<feature type="compositionally biased region" description="Polar residues" evidence="1">
    <location>
        <begin position="9"/>
        <end position="20"/>
    </location>
</feature>
<evidence type="ECO:0000313" key="2">
    <source>
        <dbReference type="EMBL" id="OXG27729.1"/>
    </source>
</evidence>
<organism evidence="2 3">
    <name type="scientific">Cryptococcus neoformans Tu259-1</name>
    <dbReference type="NCBI Taxonomy" id="1230072"/>
    <lineage>
        <taxon>Eukaryota</taxon>
        <taxon>Fungi</taxon>
        <taxon>Dikarya</taxon>
        <taxon>Basidiomycota</taxon>
        <taxon>Agaricomycotina</taxon>
        <taxon>Tremellomycetes</taxon>
        <taxon>Tremellales</taxon>
        <taxon>Cryptococcaceae</taxon>
        <taxon>Cryptococcus</taxon>
        <taxon>Cryptococcus neoformans species complex</taxon>
    </lineage>
</organism>
<feature type="compositionally biased region" description="Polar residues" evidence="1">
    <location>
        <begin position="67"/>
        <end position="76"/>
    </location>
</feature>
<feature type="compositionally biased region" description="Basic residues" evidence="1">
    <location>
        <begin position="77"/>
        <end position="99"/>
    </location>
</feature>
<evidence type="ECO:0000313" key="3">
    <source>
        <dbReference type="Proteomes" id="UP000199727"/>
    </source>
</evidence>
<proteinExistence type="predicted"/>